<keyword evidence="2" id="KW-0813">Transport</keyword>
<dbReference type="PIRSF" id="PIRSF000077">
    <property type="entry name" value="Thioredoxin"/>
    <property type="match status" value="1"/>
</dbReference>
<evidence type="ECO:0000313" key="9">
    <source>
        <dbReference type="EMBL" id="TDC93598.1"/>
    </source>
</evidence>
<evidence type="ECO:0000313" key="10">
    <source>
        <dbReference type="Proteomes" id="UP000295258"/>
    </source>
</evidence>
<feature type="domain" description="Thioredoxin" evidence="8">
    <location>
        <begin position="1"/>
        <end position="109"/>
    </location>
</feature>
<dbReference type="InterPro" id="IPR005746">
    <property type="entry name" value="Thioredoxin"/>
</dbReference>
<reference evidence="9 10" key="1">
    <citation type="submission" date="2019-03" db="EMBL/GenBank/DDBJ databases">
        <title>Draft genome sequences of novel Actinobacteria.</title>
        <authorList>
            <person name="Sahin N."/>
            <person name="Ay H."/>
            <person name="Saygin H."/>
        </authorList>
    </citation>
    <scope>NUCLEOTIDE SEQUENCE [LARGE SCALE GENOMIC DNA]</scope>
    <source>
        <strain evidence="9 10">KC310</strain>
    </source>
</reference>
<dbReference type="GO" id="GO:0015035">
    <property type="term" value="F:protein-disulfide reductase activity"/>
    <property type="evidence" value="ECO:0007669"/>
    <property type="project" value="InterPro"/>
</dbReference>
<protein>
    <recommendedName>
        <fullName evidence="6">Thioredoxin</fullName>
    </recommendedName>
</protein>
<dbReference type="RefSeq" id="WP_132604334.1">
    <property type="nucleotide sequence ID" value="NZ_SMKO01000186.1"/>
</dbReference>
<dbReference type="InterPro" id="IPR036249">
    <property type="entry name" value="Thioredoxin-like_sf"/>
</dbReference>
<dbReference type="PANTHER" id="PTHR45663">
    <property type="entry name" value="GEO12009P1"/>
    <property type="match status" value="1"/>
</dbReference>
<dbReference type="PROSITE" id="PS51352">
    <property type="entry name" value="THIOREDOXIN_2"/>
    <property type="match status" value="1"/>
</dbReference>
<dbReference type="Proteomes" id="UP000295258">
    <property type="component" value="Unassembled WGS sequence"/>
</dbReference>
<evidence type="ECO:0000256" key="6">
    <source>
        <dbReference type="PIRNR" id="PIRNR000077"/>
    </source>
</evidence>
<evidence type="ECO:0000256" key="5">
    <source>
        <dbReference type="ARBA" id="ARBA00023284"/>
    </source>
</evidence>
<dbReference type="SUPFAM" id="SSF52833">
    <property type="entry name" value="Thioredoxin-like"/>
    <property type="match status" value="1"/>
</dbReference>
<proteinExistence type="inferred from homology"/>
<keyword evidence="4 7" id="KW-1015">Disulfide bond</keyword>
<dbReference type="PANTHER" id="PTHR45663:SF11">
    <property type="entry name" value="GEO12009P1"/>
    <property type="match status" value="1"/>
</dbReference>
<evidence type="ECO:0000256" key="3">
    <source>
        <dbReference type="ARBA" id="ARBA00022982"/>
    </source>
</evidence>
<evidence type="ECO:0000256" key="1">
    <source>
        <dbReference type="ARBA" id="ARBA00008987"/>
    </source>
</evidence>
<dbReference type="AlphaFoldDB" id="A0A4R4UNA0"/>
<evidence type="ECO:0000256" key="2">
    <source>
        <dbReference type="ARBA" id="ARBA00022448"/>
    </source>
</evidence>
<keyword evidence="10" id="KW-1185">Reference proteome</keyword>
<name>A0A4R4UNA0_9ACTN</name>
<feature type="disulfide bond" description="Redox-active" evidence="7">
    <location>
        <begin position="37"/>
        <end position="40"/>
    </location>
</feature>
<accession>A0A4R4UNA0</accession>
<dbReference type="InterPro" id="IPR013766">
    <property type="entry name" value="Thioredoxin_domain"/>
</dbReference>
<comment type="similarity">
    <text evidence="1 6">Belongs to the thioredoxin family.</text>
</comment>
<organism evidence="9 10">
    <name type="scientific">Nonomuraea deserti</name>
    <dbReference type="NCBI Taxonomy" id="1848322"/>
    <lineage>
        <taxon>Bacteria</taxon>
        <taxon>Bacillati</taxon>
        <taxon>Actinomycetota</taxon>
        <taxon>Actinomycetes</taxon>
        <taxon>Streptosporangiales</taxon>
        <taxon>Streptosporangiaceae</taxon>
        <taxon>Nonomuraea</taxon>
    </lineage>
</organism>
<sequence length="115" mass="12378">MPAPAHRPVDSVTDQTFAERALRSEHPVLIQFWTTWCHSCRVDIPIVERLAAEPDVVKIRQDEQPELAARHGVTAAPALAVHAGGRPAGSLVGAAPQHILEQQVASALRKGGDAR</sequence>
<gene>
    <name evidence="9" type="ORF">E1292_40770</name>
</gene>
<keyword evidence="5 7" id="KW-0676">Redox-active center</keyword>
<keyword evidence="3" id="KW-0249">Electron transport</keyword>
<evidence type="ECO:0000259" key="8">
    <source>
        <dbReference type="PROSITE" id="PS51352"/>
    </source>
</evidence>
<dbReference type="GO" id="GO:0005737">
    <property type="term" value="C:cytoplasm"/>
    <property type="evidence" value="ECO:0007669"/>
    <property type="project" value="TreeGrafter"/>
</dbReference>
<evidence type="ECO:0000256" key="7">
    <source>
        <dbReference type="PIRSR" id="PIRSR000077-4"/>
    </source>
</evidence>
<dbReference type="Gene3D" id="3.40.30.10">
    <property type="entry name" value="Glutaredoxin"/>
    <property type="match status" value="1"/>
</dbReference>
<dbReference type="CDD" id="cd02947">
    <property type="entry name" value="TRX_family"/>
    <property type="match status" value="1"/>
</dbReference>
<dbReference type="Pfam" id="PF00085">
    <property type="entry name" value="Thioredoxin"/>
    <property type="match status" value="1"/>
</dbReference>
<dbReference type="EMBL" id="SMKO01000186">
    <property type="protein sequence ID" value="TDC93598.1"/>
    <property type="molecule type" value="Genomic_DNA"/>
</dbReference>
<comment type="caution">
    <text evidence="9">The sequence shown here is derived from an EMBL/GenBank/DDBJ whole genome shotgun (WGS) entry which is preliminary data.</text>
</comment>
<evidence type="ECO:0000256" key="4">
    <source>
        <dbReference type="ARBA" id="ARBA00023157"/>
    </source>
</evidence>